<reference evidence="2 3" key="1">
    <citation type="journal article" date="2023" name="Life. Sci Alliance">
        <title>Evolutionary insights into 3D genome organization and epigenetic landscape of Vigna mungo.</title>
        <authorList>
            <person name="Junaid A."/>
            <person name="Singh B."/>
            <person name="Bhatia S."/>
        </authorList>
    </citation>
    <scope>NUCLEOTIDE SEQUENCE [LARGE SCALE GENOMIC DNA]</scope>
    <source>
        <strain evidence="2">Urdbean</strain>
    </source>
</reference>
<evidence type="ECO:0000313" key="3">
    <source>
        <dbReference type="Proteomes" id="UP001374535"/>
    </source>
</evidence>
<sequence length="130" mass="15085">MKFLALCYRFESSSLDKFLLEDFFECIVSVPWNVYIPKHKLVLDLNRYLYIEHKYIIVNIVTEIKCSLPSRLGQVETVKCRRPRIQLSALLTFLLSLCFCVVVGLCALASLSLERFLLLLRSSHVTILQN</sequence>
<keyword evidence="1" id="KW-0812">Transmembrane</keyword>
<protein>
    <submittedName>
        <fullName evidence="2">Uncharacterized protein</fullName>
    </submittedName>
</protein>
<keyword evidence="1" id="KW-0472">Membrane</keyword>
<organism evidence="2 3">
    <name type="scientific">Vigna mungo</name>
    <name type="common">Black gram</name>
    <name type="synonym">Phaseolus mungo</name>
    <dbReference type="NCBI Taxonomy" id="3915"/>
    <lineage>
        <taxon>Eukaryota</taxon>
        <taxon>Viridiplantae</taxon>
        <taxon>Streptophyta</taxon>
        <taxon>Embryophyta</taxon>
        <taxon>Tracheophyta</taxon>
        <taxon>Spermatophyta</taxon>
        <taxon>Magnoliopsida</taxon>
        <taxon>eudicotyledons</taxon>
        <taxon>Gunneridae</taxon>
        <taxon>Pentapetalae</taxon>
        <taxon>rosids</taxon>
        <taxon>fabids</taxon>
        <taxon>Fabales</taxon>
        <taxon>Fabaceae</taxon>
        <taxon>Papilionoideae</taxon>
        <taxon>50 kb inversion clade</taxon>
        <taxon>NPAAA clade</taxon>
        <taxon>indigoferoid/millettioid clade</taxon>
        <taxon>Phaseoleae</taxon>
        <taxon>Vigna</taxon>
    </lineage>
</organism>
<proteinExistence type="predicted"/>
<evidence type="ECO:0000256" key="1">
    <source>
        <dbReference type="SAM" id="Phobius"/>
    </source>
</evidence>
<keyword evidence="3" id="KW-1185">Reference proteome</keyword>
<feature type="transmembrane region" description="Helical" evidence="1">
    <location>
        <begin position="89"/>
        <end position="113"/>
    </location>
</feature>
<dbReference type="EMBL" id="CP144699">
    <property type="protein sequence ID" value="WVZ18225.1"/>
    <property type="molecule type" value="Genomic_DNA"/>
</dbReference>
<keyword evidence="1" id="KW-1133">Transmembrane helix</keyword>
<accession>A0AAQ3NY35</accession>
<evidence type="ECO:0000313" key="2">
    <source>
        <dbReference type="EMBL" id="WVZ18225.1"/>
    </source>
</evidence>
<dbReference type="AlphaFoldDB" id="A0AAQ3NY35"/>
<name>A0AAQ3NY35_VIGMU</name>
<gene>
    <name evidence="2" type="ORF">V8G54_005547</name>
</gene>
<dbReference type="Proteomes" id="UP001374535">
    <property type="component" value="Chromosome 2"/>
</dbReference>